<dbReference type="InterPro" id="IPR012440">
    <property type="entry name" value="DUF1641"/>
</dbReference>
<proteinExistence type="predicted"/>
<dbReference type="PANTHER" id="PTHR39180:SF2">
    <property type="entry name" value="DUF1641 DOMAIN-CONTAINING PROTEIN"/>
    <property type="match status" value="1"/>
</dbReference>
<name>A0ABT3CN23_9MYCO</name>
<dbReference type="EMBL" id="JACKTY010000057">
    <property type="protein sequence ID" value="MCV7230840.1"/>
    <property type="molecule type" value="Genomic_DNA"/>
</dbReference>
<protein>
    <submittedName>
        <fullName evidence="1">DUF1641 domain-containing protein</fullName>
    </submittedName>
</protein>
<evidence type="ECO:0000313" key="1">
    <source>
        <dbReference type="EMBL" id="MCV7230840.1"/>
    </source>
</evidence>
<dbReference type="Pfam" id="PF07849">
    <property type="entry name" value="DUF1641"/>
    <property type="match status" value="1"/>
</dbReference>
<gene>
    <name evidence="1" type="ORF">H7J73_33025</name>
</gene>
<accession>A0ABT3CN23</accession>
<dbReference type="RefSeq" id="WP_264072143.1">
    <property type="nucleotide sequence ID" value="NZ_JACKTY010000057.1"/>
</dbReference>
<organism evidence="1 2">
    <name type="scientific">Mycolicibacterium komossense</name>
    <dbReference type="NCBI Taxonomy" id="1779"/>
    <lineage>
        <taxon>Bacteria</taxon>
        <taxon>Bacillati</taxon>
        <taxon>Actinomycetota</taxon>
        <taxon>Actinomycetes</taxon>
        <taxon>Mycobacteriales</taxon>
        <taxon>Mycobacteriaceae</taxon>
        <taxon>Mycolicibacterium</taxon>
    </lineage>
</organism>
<keyword evidence="2" id="KW-1185">Reference proteome</keyword>
<comment type="caution">
    <text evidence="1">The sequence shown here is derived from an EMBL/GenBank/DDBJ whole genome shotgun (WGS) entry which is preliminary data.</text>
</comment>
<sequence length="183" mass="18976">MTANGQVLAISAADQLRERLDDPQVAASLNSLLDHADLLAILLTGLDGLIRRGDTISDSLASAVGEMKGPAAAFSAALPNAAELKSIDVTALVHTLASLTKAMVDATPTLDRLLHSPLVDPAAADVLAELGQALVEGKAANEADPGGPKGIFGLWRVTKDQDVTRGMGFLIQVARAFGRQLPH</sequence>
<dbReference type="PANTHER" id="PTHR39180">
    <property type="match status" value="1"/>
</dbReference>
<reference evidence="1 2" key="1">
    <citation type="journal article" date="2022" name="BMC Genomics">
        <title>Comparative genome analysis of mycobacteria focusing on tRNA and non-coding RNA.</title>
        <authorList>
            <person name="Behra P.R.K."/>
            <person name="Pettersson B.M.F."/>
            <person name="Ramesh M."/>
            <person name="Das S."/>
            <person name="Dasgupta S."/>
            <person name="Kirsebom L.A."/>
        </authorList>
    </citation>
    <scope>NUCLEOTIDE SEQUENCE [LARGE SCALE GENOMIC DNA]</scope>
    <source>
        <strain evidence="1 2">DSM 44078</strain>
    </source>
</reference>
<evidence type="ECO:0000313" key="2">
    <source>
        <dbReference type="Proteomes" id="UP001526201"/>
    </source>
</evidence>
<dbReference type="Proteomes" id="UP001526201">
    <property type="component" value="Unassembled WGS sequence"/>
</dbReference>